<evidence type="ECO:0000256" key="1">
    <source>
        <dbReference type="SAM" id="MobiDB-lite"/>
    </source>
</evidence>
<dbReference type="EMBL" id="BJVJ01000074">
    <property type="protein sequence ID" value="GEL26080.1"/>
    <property type="molecule type" value="Genomic_DNA"/>
</dbReference>
<evidence type="ECO:0000256" key="2">
    <source>
        <dbReference type="SAM" id="Phobius"/>
    </source>
</evidence>
<protein>
    <submittedName>
        <fullName evidence="3">Uncharacterized protein</fullName>
    </submittedName>
</protein>
<feature type="transmembrane region" description="Helical" evidence="2">
    <location>
        <begin position="62"/>
        <end position="80"/>
    </location>
</feature>
<dbReference type="Proteomes" id="UP000321685">
    <property type="component" value="Unassembled WGS sequence"/>
</dbReference>
<gene>
    <name evidence="3" type="ORF">PSU4_50340</name>
</gene>
<keyword evidence="4" id="KW-1185">Reference proteome</keyword>
<feature type="compositionally biased region" description="Low complexity" evidence="1">
    <location>
        <begin position="1"/>
        <end position="13"/>
    </location>
</feature>
<dbReference type="RefSeq" id="WP_147113416.1">
    <property type="nucleotide sequence ID" value="NZ_BJVJ01000074.1"/>
</dbReference>
<accession>A0A511DMP2</accession>
<proteinExistence type="predicted"/>
<sequence length="201" mass="20136">MRRGATTRAAALRAPRRDRGRGRARARHAGPLRGARGVAVASVAALITGVAHVAGGGALPDLGLLLVLFPLLAALIVSIADACRSIGGVLGALAAGQLGMHAVLEVIGHSHVAGAAGPASGWSMFAMHAVATIVLGLLVRDADQVLGLLVSALARVLPRRLTVPPADRPLATLAVAGPAVVGATERAALGPRTPRGPPNRV</sequence>
<feature type="transmembrane region" description="Helical" evidence="2">
    <location>
        <begin position="119"/>
        <end position="139"/>
    </location>
</feature>
<keyword evidence="2" id="KW-1133">Transmembrane helix</keyword>
<dbReference type="AlphaFoldDB" id="A0A511DMP2"/>
<reference evidence="3 4" key="1">
    <citation type="submission" date="2019-07" db="EMBL/GenBank/DDBJ databases">
        <title>Whole genome shotgun sequence of Pseudonocardia sulfidoxydans NBRC 16205.</title>
        <authorList>
            <person name="Hosoyama A."/>
            <person name="Uohara A."/>
            <person name="Ohji S."/>
            <person name="Ichikawa N."/>
        </authorList>
    </citation>
    <scope>NUCLEOTIDE SEQUENCE [LARGE SCALE GENOMIC DNA]</scope>
    <source>
        <strain evidence="3 4">NBRC 16205</strain>
    </source>
</reference>
<keyword evidence="2" id="KW-0472">Membrane</keyword>
<dbReference type="OrthoDB" id="9920922at2"/>
<feature type="transmembrane region" description="Helical" evidence="2">
    <location>
        <begin position="37"/>
        <end position="56"/>
    </location>
</feature>
<feature type="transmembrane region" description="Helical" evidence="2">
    <location>
        <begin position="87"/>
        <end position="107"/>
    </location>
</feature>
<comment type="caution">
    <text evidence="3">The sequence shown here is derived from an EMBL/GenBank/DDBJ whole genome shotgun (WGS) entry which is preliminary data.</text>
</comment>
<keyword evidence="2" id="KW-0812">Transmembrane</keyword>
<feature type="compositionally biased region" description="Basic residues" evidence="1">
    <location>
        <begin position="14"/>
        <end position="28"/>
    </location>
</feature>
<evidence type="ECO:0000313" key="3">
    <source>
        <dbReference type="EMBL" id="GEL26080.1"/>
    </source>
</evidence>
<name>A0A511DMP2_9PSEU</name>
<evidence type="ECO:0000313" key="4">
    <source>
        <dbReference type="Proteomes" id="UP000321685"/>
    </source>
</evidence>
<feature type="region of interest" description="Disordered" evidence="1">
    <location>
        <begin position="1"/>
        <end position="28"/>
    </location>
</feature>
<organism evidence="3 4">
    <name type="scientific">Pseudonocardia sulfidoxydans NBRC 16205</name>
    <dbReference type="NCBI Taxonomy" id="1223511"/>
    <lineage>
        <taxon>Bacteria</taxon>
        <taxon>Bacillati</taxon>
        <taxon>Actinomycetota</taxon>
        <taxon>Actinomycetes</taxon>
        <taxon>Pseudonocardiales</taxon>
        <taxon>Pseudonocardiaceae</taxon>
        <taxon>Pseudonocardia</taxon>
    </lineage>
</organism>